<name>A0A7D9HSA7_PARCT</name>
<evidence type="ECO:0000313" key="1">
    <source>
        <dbReference type="EMBL" id="CAB3989418.1"/>
    </source>
</evidence>
<dbReference type="PANTHER" id="PTHR46880">
    <property type="entry name" value="RAS-ASSOCIATING DOMAIN-CONTAINING PROTEIN"/>
    <property type="match status" value="1"/>
</dbReference>
<dbReference type="OrthoDB" id="5987870at2759"/>
<organism evidence="1 2">
    <name type="scientific">Paramuricea clavata</name>
    <name type="common">Red gorgonian</name>
    <name type="synonym">Violescent sea-whip</name>
    <dbReference type="NCBI Taxonomy" id="317549"/>
    <lineage>
        <taxon>Eukaryota</taxon>
        <taxon>Metazoa</taxon>
        <taxon>Cnidaria</taxon>
        <taxon>Anthozoa</taxon>
        <taxon>Octocorallia</taxon>
        <taxon>Malacalcyonacea</taxon>
        <taxon>Plexauridae</taxon>
        <taxon>Paramuricea</taxon>
    </lineage>
</organism>
<comment type="caution">
    <text evidence="1">The sequence shown here is derived from an EMBL/GenBank/DDBJ whole genome shotgun (WGS) entry which is preliminary data.</text>
</comment>
<sequence>MKGTLEKDLKDARYYSVLCDGSTDTSVKSQELFYVLYIQKDGRATCKLMSVETADNKDAAGLKQAMTEAFARFGIVNFECKLAATGLDGASVNMGRNTGLAARLKEIAPWLTAVHCFNHHLELAAADAFNVTFFAQLDEMLRQLFSLYQKSPKKLRELKKLAEAYGELCISLSRQAARGRSYVTRYPKQKIKGFLARWKDAHFPMFVAIFVDIIGPLRVLSLGLQADDNDPKDCKAADDNEDRLSYQDVVLTNYARALNGAAGQRQEWMDAIVLCLSNRFKDLQEAPVYKHLCPILDTQSWPGEEVNLISYGDESVTRLVDHFAQLLKQNGCDVSRDTMLAEWSALKLLISETYGKAIPYLDVWAAILSSPAGKEQFSNILNIVELLLITPISNAVVERMFSTMARMKPHLRNRMS</sequence>
<dbReference type="PANTHER" id="PTHR46880:SF9">
    <property type="entry name" value="ZINC FINGER PROTEIN 862"/>
    <property type="match status" value="1"/>
</dbReference>
<accession>A0A7D9HSA7</accession>
<dbReference type="EMBL" id="CACRXK020001484">
    <property type="protein sequence ID" value="CAB3989418.1"/>
    <property type="molecule type" value="Genomic_DNA"/>
</dbReference>
<proteinExistence type="predicted"/>
<reference evidence="1" key="1">
    <citation type="submission" date="2020-04" db="EMBL/GenBank/DDBJ databases">
        <authorList>
            <person name="Alioto T."/>
            <person name="Alioto T."/>
            <person name="Gomez Garrido J."/>
        </authorList>
    </citation>
    <scope>NUCLEOTIDE SEQUENCE</scope>
    <source>
        <strain evidence="1">A484AB</strain>
    </source>
</reference>
<evidence type="ECO:0000313" key="2">
    <source>
        <dbReference type="Proteomes" id="UP001152795"/>
    </source>
</evidence>
<dbReference type="InterPro" id="IPR012337">
    <property type="entry name" value="RNaseH-like_sf"/>
</dbReference>
<dbReference type="Proteomes" id="UP001152795">
    <property type="component" value="Unassembled WGS sequence"/>
</dbReference>
<dbReference type="AlphaFoldDB" id="A0A7D9HSA7"/>
<gene>
    <name evidence="1" type="ORF">PACLA_8A005140</name>
</gene>
<dbReference type="SUPFAM" id="SSF53098">
    <property type="entry name" value="Ribonuclease H-like"/>
    <property type="match status" value="1"/>
</dbReference>
<protein>
    <submittedName>
        <fullName evidence="1">Zinc finger 862-like</fullName>
    </submittedName>
</protein>
<keyword evidence="2" id="KW-1185">Reference proteome</keyword>